<organism evidence="3">
    <name type="scientific">Soboliphyme baturini</name>
    <dbReference type="NCBI Taxonomy" id="241478"/>
    <lineage>
        <taxon>Eukaryota</taxon>
        <taxon>Metazoa</taxon>
        <taxon>Ecdysozoa</taxon>
        <taxon>Nematoda</taxon>
        <taxon>Enoplea</taxon>
        <taxon>Dorylaimia</taxon>
        <taxon>Dioctophymatida</taxon>
        <taxon>Dioctophymatoidea</taxon>
        <taxon>Soboliphymatidae</taxon>
        <taxon>Soboliphyme</taxon>
    </lineage>
</organism>
<accession>A0A183IV18</accession>
<dbReference type="Proteomes" id="UP000270296">
    <property type="component" value="Unassembled WGS sequence"/>
</dbReference>
<dbReference type="WBParaSite" id="SBAD_0000774601-mRNA-1">
    <property type="protein sequence ID" value="SBAD_0000774601-mRNA-1"/>
    <property type="gene ID" value="SBAD_0000774601"/>
</dbReference>
<evidence type="ECO:0000313" key="3">
    <source>
        <dbReference type="WBParaSite" id="SBAD_0000774601-mRNA-1"/>
    </source>
</evidence>
<reference evidence="1 2" key="2">
    <citation type="submission" date="2018-11" db="EMBL/GenBank/DDBJ databases">
        <authorList>
            <consortium name="Pathogen Informatics"/>
        </authorList>
    </citation>
    <scope>NUCLEOTIDE SEQUENCE [LARGE SCALE GENOMIC DNA]</scope>
</reference>
<reference evidence="3" key="1">
    <citation type="submission" date="2016-06" db="UniProtKB">
        <authorList>
            <consortium name="WormBaseParasite"/>
        </authorList>
    </citation>
    <scope>IDENTIFICATION</scope>
</reference>
<evidence type="ECO:0000313" key="1">
    <source>
        <dbReference type="EMBL" id="VDP13218.1"/>
    </source>
</evidence>
<dbReference type="EMBL" id="UZAM01010651">
    <property type="protein sequence ID" value="VDP13218.1"/>
    <property type="molecule type" value="Genomic_DNA"/>
</dbReference>
<keyword evidence="2" id="KW-1185">Reference proteome</keyword>
<dbReference type="AlphaFoldDB" id="A0A183IV18"/>
<protein>
    <submittedName>
        <fullName evidence="3">PHTB1_N domain-containing protein</fullName>
    </submittedName>
</protein>
<evidence type="ECO:0000313" key="2">
    <source>
        <dbReference type="Proteomes" id="UP000270296"/>
    </source>
</evidence>
<proteinExistence type="predicted"/>
<sequence>MVVDTTPFGELLKLRKSKHSRRTYFLFAGQFLQVEAEGAGSVAPGCREKRNEYLRRELIPGCHGRLGYLATSRFCAVITATGHAVVLEITTSLYNTAVSWGKPSVVWGNGQRIVKSTAEGASLKLWFPRCIGLDPDPCALNDLVSVSREVIGIPPRKLVLAMEHTEADSFIASLQTSRKANEVCTRWKNSILKLLHLAA</sequence>
<gene>
    <name evidence="1" type="ORF">SBAD_LOCUS7465</name>
</gene>
<name>A0A183IV18_9BILA</name>